<comment type="caution">
    <text evidence="1">The sequence shown here is derived from an EMBL/GenBank/DDBJ whole genome shotgun (WGS) entry which is preliminary data.</text>
</comment>
<protein>
    <submittedName>
        <fullName evidence="1">Uncharacterized protein</fullName>
    </submittedName>
</protein>
<dbReference type="RefSeq" id="WP_265126167.1">
    <property type="nucleotide sequence ID" value="NZ_JAPCHY010000001.1"/>
</dbReference>
<dbReference type="Proteomes" id="UP001209922">
    <property type="component" value="Unassembled WGS sequence"/>
</dbReference>
<accession>A0ABT3JRV3</accession>
<name>A0ABT3JRV3_9XANT</name>
<gene>
    <name evidence="1" type="ORF">OK345_01715</name>
</gene>
<organism evidence="1 2">
    <name type="scientific">Xanthomonas chitinilytica</name>
    <dbReference type="NCBI Taxonomy" id="2989819"/>
    <lineage>
        <taxon>Bacteria</taxon>
        <taxon>Pseudomonadati</taxon>
        <taxon>Pseudomonadota</taxon>
        <taxon>Gammaproteobacteria</taxon>
        <taxon>Lysobacterales</taxon>
        <taxon>Lysobacteraceae</taxon>
        <taxon>Xanthomonas</taxon>
    </lineage>
</organism>
<sequence>MLLLLAVALWTVSRMMPMERGQREALAWLQEEVQQPGDNAFAALWLLGYEEVPAAQREALAMQDVARHRQLLAALPAEEWGAGVAFESVASERFRQTEAMQSPCSWRQPGCLQAVREDATAVAAALAGQQALLARIAELARYGHHRNLFAADPSMPMPPFQLLMRSLPAHALAHVQGRSDAALAGICNDATTARMLLAHGDNLLAAMIGAAMVEGNARLLAEVLAELPLDHPLPATCAGAFAPPAAGELSICGAMRGEFDFSRAAIVQSAGRLRWLVLDEDKTLGRMAVGMGWACTREAQQALALDEPVAPVPEPTSPWRLECAANAMGCILADIAAPAYRDYQLRLQDAGAQLRLAAALLWLRDQAAGSGDAEDDVAALLARLPPELTGARRPFALADDGRSLQVQRHWRQREPVLSLPLPATLAAP</sequence>
<evidence type="ECO:0000313" key="2">
    <source>
        <dbReference type="Proteomes" id="UP001209922"/>
    </source>
</evidence>
<keyword evidence="2" id="KW-1185">Reference proteome</keyword>
<proteinExistence type="predicted"/>
<dbReference type="EMBL" id="JAPCHY010000001">
    <property type="protein sequence ID" value="MCW4471227.1"/>
    <property type="molecule type" value="Genomic_DNA"/>
</dbReference>
<reference evidence="1 2" key="1">
    <citation type="submission" date="2022-10" db="EMBL/GenBank/DDBJ databases">
        <title>Xanthomonas sp. H13-6.</title>
        <authorList>
            <person name="Liu X."/>
            <person name="Deng Z."/>
            <person name="Jiang Y."/>
            <person name="Yu T."/>
            <person name="Ai J."/>
        </authorList>
    </citation>
    <scope>NUCLEOTIDE SEQUENCE [LARGE SCALE GENOMIC DNA]</scope>
    <source>
        <strain evidence="1 2">H13-6</strain>
    </source>
</reference>
<evidence type="ECO:0000313" key="1">
    <source>
        <dbReference type="EMBL" id="MCW4471227.1"/>
    </source>
</evidence>